<protein>
    <submittedName>
        <fullName evidence="4">Uncharacterized protein</fullName>
    </submittedName>
</protein>
<dbReference type="SMART" id="SM00091">
    <property type="entry name" value="PAS"/>
    <property type="match status" value="2"/>
</dbReference>
<feature type="transmembrane region" description="Helical" evidence="1">
    <location>
        <begin position="12"/>
        <end position="33"/>
    </location>
</feature>
<feature type="domain" description="PAS" evidence="2">
    <location>
        <begin position="397"/>
        <end position="467"/>
    </location>
</feature>
<organism evidence="4">
    <name type="scientific">hydrothermal vent metagenome</name>
    <dbReference type="NCBI Taxonomy" id="652676"/>
    <lineage>
        <taxon>unclassified sequences</taxon>
        <taxon>metagenomes</taxon>
        <taxon>ecological metagenomes</taxon>
    </lineage>
</organism>
<feature type="transmembrane region" description="Helical" evidence="1">
    <location>
        <begin position="208"/>
        <end position="227"/>
    </location>
</feature>
<feature type="transmembrane region" description="Helical" evidence="1">
    <location>
        <begin position="176"/>
        <end position="196"/>
    </location>
</feature>
<keyword evidence="1" id="KW-0812">Transmembrane</keyword>
<dbReference type="CDD" id="cd00130">
    <property type="entry name" value="PAS"/>
    <property type="match status" value="2"/>
</dbReference>
<dbReference type="InterPro" id="IPR035965">
    <property type="entry name" value="PAS-like_dom_sf"/>
</dbReference>
<dbReference type="PROSITE" id="PS50112">
    <property type="entry name" value="PAS"/>
    <property type="match status" value="2"/>
</dbReference>
<feature type="transmembrane region" description="Helical" evidence="1">
    <location>
        <begin position="132"/>
        <end position="155"/>
    </location>
</feature>
<keyword evidence="1" id="KW-1133">Transmembrane helix</keyword>
<proteinExistence type="predicted"/>
<dbReference type="EMBL" id="UOFK01000193">
    <property type="protein sequence ID" value="VAW79497.1"/>
    <property type="molecule type" value="Genomic_DNA"/>
</dbReference>
<feature type="transmembrane region" description="Helical" evidence="1">
    <location>
        <begin position="101"/>
        <end position="120"/>
    </location>
</feature>
<dbReference type="PANTHER" id="PTHR44757:SF2">
    <property type="entry name" value="BIOFILM ARCHITECTURE MAINTENANCE PROTEIN MBAA"/>
    <property type="match status" value="1"/>
</dbReference>
<name>A0A3B0YVI4_9ZZZZ</name>
<evidence type="ECO:0000256" key="1">
    <source>
        <dbReference type="SAM" id="Phobius"/>
    </source>
</evidence>
<feature type="transmembrane region" description="Helical" evidence="1">
    <location>
        <begin position="45"/>
        <end position="64"/>
    </location>
</feature>
<dbReference type="InterPro" id="IPR013767">
    <property type="entry name" value="PAS_fold"/>
</dbReference>
<dbReference type="PANTHER" id="PTHR44757">
    <property type="entry name" value="DIGUANYLATE CYCLASE DGCP"/>
    <property type="match status" value="1"/>
</dbReference>
<dbReference type="GO" id="GO:0006355">
    <property type="term" value="P:regulation of DNA-templated transcription"/>
    <property type="evidence" value="ECO:0007669"/>
    <property type="project" value="InterPro"/>
</dbReference>
<dbReference type="AlphaFoldDB" id="A0A3B0YVI4"/>
<feature type="domain" description="PAS" evidence="2">
    <location>
        <begin position="280"/>
        <end position="328"/>
    </location>
</feature>
<evidence type="ECO:0000259" key="3">
    <source>
        <dbReference type="PROSITE" id="PS50113"/>
    </source>
</evidence>
<dbReference type="InterPro" id="IPR052155">
    <property type="entry name" value="Biofilm_reg_signaling"/>
</dbReference>
<dbReference type="InterPro" id="IPR000014">
    <property type="entry name" value="PAS"/>
</dbReference>
<dbReference type="PROSITE" id="PS50113">
    <property type="entry name" value="PAC"/>
    <property type="match status" value="1"/>
</dbReference>
<dbReference type="NCBIfam" id="TIGR00229">
    <property type="entry name" value="sensory_box"/>
    <property type="match status" value="2"/>
</dbReference>
<sequence length="555" mass="62130">MVDELERTGARFSLLLFSGFLLIPVAGYAAAILFDILSINQFQQILAAGIVPAFSVFLVFLSLLQMQRLIMPLTTWAIQHPQGGNAPSHLQRQFQRFNFQFWSLLAVHTLLSPFLVFWSLDGSISSENHLAVAHFMLLQLFTTMLVGVPAFLFGLQQLGKFAGHLGLERVHVSLKTRTLLLAGLVPVLSYSLLIYYHWLQTGRLDKGYLIIWAALATITATISLLSISSSRQALAPFQRLLSRSGASTHKELSRLRPASTDEIGHLTQTLGKVFQRLGDQETHMRAIVDTAAEGIIVVDEAGLINTFNPAAERLFGYPAQEIRGRHLISLLPGIFVVKQQIDEHREERDIEGTHRDGSLFQCSLRVSAMVISGKRMFTCLVADISQRKLAESELLETESRYRALVETAHDLVWSMDSEGCWSHLNSATLMIYGLQPEDMLGRPAIEFCAPDNLEADRKALQTLMAGEDLYQYETTHLDRQGNRHQLSFNAKIQRGADGCIHRISGTARDISDRKALRQRLAHQAEHDYDSANGSKANSYIGKPRETLTNITRLIR</sequence>
<dbReference type="SUPFAM" id="SSF55785">
    <property type="entry name" value="PYP-like sensor domain (PAS domain)"/>
    <property type="match status" value="2"/>
</dbReference>
<dbReference type="InterPro" id="IPR000700">
    <property type="entry name" value="PAS-assoc_C"/>
</dbReference>
<evidence type="ECO:0000313" key="4">
    <source>
        <dbReference type="EMBL" id="VAW79497.1"/>
    </source>
</evidence>
<reference evidence="4" key="1">
    <citation type="submission" date="2018-06" db="EMBL/GenBank/DDBJ databases">
        <authorList>
            <person name="Zhirakovskaya E."/>
        </authorList>
    </citation>
    <scope>NUCLEOTIDE SEQUENCE</scope>
</reference>
<evidence type="ECO:0000259" key="2">
    <source>
        <dbReference type="PROSITE" id="PS50112"/>
    </source>
</evidence>
<gene>
    <name evidence="4" type="ORF">MNBD_GAMMA13-928</name>
</gene>
<feature type="domain" description="PAC" evidence="3">
    <location>
        <begin position="470"/>
        <end position="522"/>
    </location>
</feature>
<accession>A0A3B0YVI4</accession>
<dbReference type="Pfam" id="PF00989">
    <property type="entry name" value="PAS"/>
    <property type="match status" value="2"/>
</dbReference>
<keyword evidence="1" id="KW-0472">Membrane</keyword>
<dbReference type="Gene3D" id="3.30.450.20">
    <property type="entry name" value="PAS domain"/>
    <property type="match status" value="2"/>
</dbReference>